<feature type="compositionally biased region" description="Basic and acidic residues" evidence="1">
    <location>
        <begin position="104"/>
        <end position="114"/>
    </location>
</feature>
<keyword evidence="3" id="KW-1185">Reference proteome</keyword>
<sequence>MARKKLSDTAIEINQMTHDAFQEALARNPRVARFMTGGPKKSRARKKQKTGEQSQVEIPGLEDSESERDDHQPEPRQDESPAQEPVLDNGEHELASSDIELDAQADKENTDPKKNPNLSKPGDYVEPTAVEIIFHPHTTKPAQPTGRGRPSKTPKEEYIPRAPFSLAADKSYAAFQVGLAAALTCSIFSIQEDRISWRKKAPANSTVVLLGKEIGFRSMMEEMKSAKEGSRSVMLFMPPPRQLQSSDIDSESTFETTTITDSIAAQQATFDETLRVQIEALQKEYPTSNHPLFPSKRIYTNEAGHCWELNQLRMHSWANHIAKGTATVKKPPPVLHFDSSQRIKKMPQAPPPEQPATIPVAPTTAVTTASSGILGSSLQLTDLLAIGLMSQMLGNNTHAIGAAFPALAQALPIPATGTASVPAAPVPVPAKSLPPSPIVSLNVEVPLDRFCQHYRLSDEVKAGLSKLGYIPGDPNVRKVSEVDWREYAGIPPLMWSRVLDCHRRFVEDARQGVWDEYTIT</sequence>
<dbReference type="Proteomes" id="UP000297245">
    <property type="component" value="Unassembled WGS sequence"/>
</dbReference>
<gene>
    <name evidence="2" type="ORF">K435DRAFT_785471</name>
</gene>
<reference evidence="2 3" key="1">
    <citation type="journal article" date="2019" name="Nat. Ecol. Evol.">
        <title>Megaphylogeny resolves global patterns of mushroom evolution.</title>
        <authorList>
            <person name="Varga T."/>
            <person name="Krizsan K."/>
            <person name="Foldi C."/>
            <person name="Dima B."/>
            <person name="Sanchez-Garcia M."/>
            <person name="Sanchez-Ramirez S."/>
            <person name="Szollosi G.J."/>
            <person name="Szarkandi J.G."/>
            <person name="Papp V."/>
            <person name="Albert L."/>
            <person name="Andreopoulos W."/>
            <person name="Angelini C."/>
            <person name="Antonin V."/>
            <person name="Barry K.W."/>
            <person name="Bougher N.L."/>
            <person name="Buchanan P."/>
            <person name="Buyck B."/>
            <person name="Bense V."/>
            <person name="Catcheside P."/>
            <person name="Chovatia M."/>
            <person name="Cooper J."/>
            <person name="Damon W."/>
            <person name="Desjardin D."/>
            <person name="Finy P."/>
            <person name="Geml J."/>
            <person name="Haridas S."/>
            <person name="Hughes K."/>
            <person name="Justo A."/>
            <person name="Karasinski D."/>
            <person name="Kautmanova I."/>
            <person name="Kiss B."/>
            <person name="Kocsube S."/>
            <person name="Kotiranta H."/>
            <person name="LaButti K.M."/>
            <person name="Lechner B.E."/>
            <person name="Liimatainen K."/>
            <person name="Lipzen A."/>
            <person name="Lukacs Z."/>
            <person name="Mihaltcheva S."/>
            <person name="Morgado L.N."/>
            <person name="Niskanen T."/>
            <person name="Noordeloos M.E."/>
            <person name="Ohm R.A."/>
            <person name="Ortiz-Santana B."/>
            <person name="Ovrebo C."/>
            <person name="Racz N."/>
            <person name="Riley R."/>
            <person name="Savchenko A."/>
            <person name="Shiryaev A."/>
            <person name="Soop K."/>
            <person name="Spirin V."/>
            <person name="Szebenyi C."/>
            <person name="Tomsovsky M."/>
            <person name="Tulloss R.E."/>
            <person name="Uehling J."/>
            <person name="Grigoriev I.V."/>
            <person name="Vagvolgyi C."/>
            <person name="Papp T."/>
            <person name="Martin F.M."/>
            <person name="Miettinen O."/>
            <person name="Hibbett D.S."/>
            <person name="Nagy L.G."/>
        </authorList>
    </citation>
    <scope>NUCLEOTIDE SEQUENCE [LARGE SCALE GENOMIC DNA]</scope>
    <source>
        <strain evidence="2 3">CBS 962.96</strain>
    </source>
</reference>
<name>A0A4V4HBQ9_DENBC</name>
<proteinExistence type="predicted"/>
<dbReference type="AlphaFoldDB" id="A0A4V4HBQ9"/>
<evidence type="ECO:0000313" key="2">
    <source>
        <dbReference type="EMBL" id="THU80365.1"/>
    </source>
</evidence>
<feature type="compositionally biased region" description="Basic and acidic residues" evidence="1">
    <location>
        <begin position="68"/>
        <end position="79"/>
    </location>
</feature>
<dbReference type="EMBL" id="ML179911">
    <property type="protein sequence ID" value="THU80365.1"/>
    <property type="molecule type" value="Genomic_DNA"/>
</dbReference>
<evidence type="ECO:0000313" key="3">
    <source>
        <dbReference type="Proteomes" id="UP000297245"/>
    </source>
</evidence>
<evidence type="ECO:0000256" key="1">
    <source>
        <dbReference type="SAM" id="MobiDB-lite"/>
    </source>
</evidence>
<organism evidence="2 3">
    <name type="scientific">Dendrothele bispora (strain CBS 962.96)</name>
    <dbReference type="NCBI Taxonomy" id="1314807"/>
    <lineage>
        <taxon>Eukaryota</taxon>
        <taxon>Fungi</taxon>
        <taxon>Dikarya</taxon>
        <taxon>Basidiomycota</taxon>
        <taxon>Agaricomycotina</taxon>
        <taxon>Agaricomycetes</taxon>
        <taxon>Agaricomycetidae</taxon>
        <taxon>Agaricales</taxon>
        <taxon>Agaricales incertae sedis</taxon>
        <taxon>Dendrothele</taxon>
    </lineage>
</organism>
<feature type="region of interest" description="Disordered" evidence="1">
    <location>
        <begin position="102"/>
        <end position="157"/>
    </location>
</feature>
<accession>A0A4V4HBQ9</accession>
<feature type="region of interest" description="Disordered" evidence="1">
    <location>
        <begin position="28"/>
        <end position="90"/>
    </location>
</feature>
<dbReference type="OrthoDB" id="3069791at2759"/>
<protein>
    <submittedName>
        <fullName evidence="2">Uncharacterized protein</fullName>
    </submittedName>
</protein>